<gene>
    <name evidence="4" type="ordered locus">Metev_0149</name>
</gene>
<name>D7E658_METEZ</name>
<dbReference type="PANTHER" id="PTHR32114:SF2">
    <property type="entry name" value="ABC TRANSPORTER ABCH.3"/>
    <property type="match status" value="1"/>
</dbReference>
<evidence type="ECO:0000256" key="2">
    <source>
        <dbReference type="ARBA" id="ARBA00049666"/>
    </source>
</evidence>
<dbReference type="InterPro" id="IPR027417">
    <property type="entry name" value="P-loop_NTPase"/>
</dbReference>
<dbReference type="EMBL" id="CP002069">
    <property type="protein sequence ID" value="ADI73080.1"/>
    <property type="molecule type" value="Genomic_DNA"/>
</dbReference>
<evidence type="ECO:0000313" key="5">
    <source>
        <dbReference type="Proteomes" id="UP000000391"/>
    </source>
</evidence>
<dbReference type="HOGENOM" id="CLU_431263_0_0_2"/>
<keyword evidence="5" id="KW-1185">Reference proteome</keyword>
<dbReference type="Gene3D" id="1.10.287.1490">
    <property type="match status" value="1"/>
</dbReference>
<reference evidence="4 5" key="1">
    <citation type="submission" date="2010-06" db="EMBL/GenBank/DDBJ databases">
        <title>Complete sequence chromosome of Methanohalobium evestigatum Z-7303.</title>
        <authorList>
            <consortium name="US DOE Joint Genome Institute"/>
            <person name="Lucas S."/>
            <person name="Copeland A."/>
            <person name="Lapidus A."/>
            <person name="Cheng J.-F."/>
            <person name="Bruce D."/>
            <person name="Goodwin L."/>
            <person name="Pitluck S."/>
            <person name="Saunders E."/>
            <person name="Detter J.C."/>
            <person name="Han C."/>
            <person name="Tapia R."/>
            <person name="Land M."/>
            <person name="Hauser L."/>
            <person name="Kyrpides N."/>
            <person name="Mikhailova N."/>
            <person name="Sieprawska-Lupa M."/>
            <person name="Whitman W.B."/>
            <person name="Anderson I."/>
            <person name="Woyke T."/>
        </authorList>
    </citation>
    <scope>NUCLEOTIDE SEQUENCE [LARGE SCALE GENOMIC DNA]</scope>
    <source>
        <strain evidence="5">ATCC BAA-1072 / DSM 3721 / NBRC 107634 / OCM 161 / Z-7303</strain>
    </source>
</reference>
<feature type="coiled-coil region" evidence="3">
    <location>
        <begin position="173"/>
        <end position="213"/>
    </location>
</feature>
<feature type="coiled-coil region" evidence="3">
    <location>
        <begin position="244"/>
        <end position="301"/>
    </location>
</feature>
<comment type="similarity">
    <text evidence="2">Belongs to the Sph1/Sph2 family.</text>
</comment>
<dbReference type="NCBIfam" id="NF045487">
    <property type="entry name" value="ASRP"/>
    <property type="match status" value="1"/>
</dbReference>
<organism evidence="4 5">
    <name type="scientific">Methanohalobium evestigatum (strain ATCC BAA-1072 / DSM 3721 / NBRC 107634 / OCM 161 / Z-7303)</name>
    <dbReference type="NCBI Taxonomy" id="644295"/>
    <lineage>
        <taxon>Archaea</taxon>
        <taxon>Methanobacteriati</taxon>
        <taxon>Methanobacteriota</taxon>
        <taxon>Stenosarchaea group</taxon>
        <taxon>Methanomicrobia</taxon>
        <taxon>Methanosarcinales</taxon>
        <taxon>Methanosarcinaceae</taxon>
        <taxon>Methanohalobium</taxon>
    </lineage>
</organism>
<proteinExistence type="inferred from homology"/>
<protein>
    <submittedName>
        <fullName evidence="4">SMC domain protein</fullName>
    </submittedName>
</protein>
<dbReference type="Proteomes" id="UP000000391">
    <property type="component" value="Chromosome"/>
</dbReference>
<dbReference type="GeneID" id="9345760"/>
<accession>D7E658</accession>
<dbReference type="Gene3D" id="3.40.50.300">
    <property type="entry name" value="P-loop containing nucleotide triphosphate hydrolases"/>
    <property type="match status" value="1"/>
</dbReference>
<dbReference type="SUPFAM" id="SSF52540">
    <property type="entry name" value="P-loop containing nucleoside triphosphate hydrolases"/>
    <property type="match status" value="1"/>
</dbReference>
<dbReference type="KEGG" id="mev:Metev_0149"/>
<dbReference type="STRING" id="644295.Metev_0149"/>
<feature type="coiled-coil region" evidence="3">
    <location>
        <begin position="339"/>
        <end position="465"/>
    </location>
</feature>
<dbReference type="PANTHER" id="PTHR32114">
    <property type="entry name" value="ABC TRANSPORTER ABCH.3"/>
    <property type="match status" value="1"/>
</dbReference>
<evidence type="ECO:0000313" key="4">
    <source>
        <dbReference type="EMBL" id="ADI73080.1"/>
    </source>
</evidence>
<dbReference type="AlphaFoldDB" id="D7E658"/>
<sequence>MICNLDLKDVGGLRGENNFSFESGKANKILGSNAVGKTSLIKGMVSVLSIPPSGTFLKYGDDAERLGIKGDELSVHEGFVNIYSDSAQVKLSYDSIEDTYTVEPDGTVIESPDGNEKFLLTGVVMDNSRVVQQLKYGENSHFGWFINQLSFADNYEELYNLAQSYINDITSKKTSLNKRKSKAKELASELEKVKKQKEEIDQDREEISKKVNDNDIREIVEERKSIFEKIQNFHRDLNDIYNRINNKKTKIQKKEEIVNELNENLSNLNKEIEGLDVSNYKKKFDQKVNENTSKIESLKEDKAEVNASINLFQSAKLKLKNENKSETTCILCEQGNLNINVIDKTLESLNDKKRNIESEIQSLNEEIAIMKNKLNNLESEKNKKEQEIFRLEHELEDTKSDLKTLRNEVKNDDDLKNEKEQTLKELENEYERLKELAKGDIVKKIDELEAKSSELQEEIGSINEKIRSTTGEEVIYGENVDTDTALAIYNDWLYYLEELKEFANEMYSSHRNEARKKFNEKISVLIEDLGFEGIKSIWLNNEDRLMVERENEQPQPVGSLALSEKCMVAILLQLSMKEAYLPDIPFFVVDDILQDFDDNKKKKVINYLGNVAQEKNMFIVMSLLDETQPEVVIN</sequence>
<dbReference type="RefSeq" id="WP_013193648.1">
    <property type="nucleotide sequence ID" value="NC_014253.1"/>
</dbReference>
<evidence type="ECO:0000256" key="3">
    <source>
        <dbReference type="SAM" id="Coils"/>
    </source>
</evidence>
<keyword evidence="1 3" id="KW-0175">Coiled coil</keyword>
<evidence type="ECO:0000256" key="1">
    <source>
        <dbReference type="ARBA" id="ARBA00023054"/>
    </source>
</evidence>